<dbReference type="InterPro" id="IPR011050">
    <property type="entry name" value="Pectin_lyase_fold/virulence"/>
</dbReference>
<keyword evidence="4" id="KW-1185">Reference proteome</keyword>
<dbReference type="RefSeq" id="WP_208344230.1">
    <property type="nucleotide sequence ID" value="NZ_CAWQFN010000484.1"/>
</dbReference>
<dbReference type="AlphaFoldDB" id="A0AAP5IES5"/>
<keyword evidence="1" id="KW-0732">Signal</keyword>
<reference evidence="4" key="1">
    <citation type="journal article" date="2021" name="Science">
        <title>Hunting the eagle killer: A cyanobacterial neurotoxin causes vacuolar myelinopathy.</title>
        <authorList>
            <person name="Breinlinger S."/>
            <person name="Phillips T.J."/>
            <person name="Haram B.N."/>
            <person name="Mares J."/>
            <person name="Martinez Yerena J.A."/>
            <person name="Hrouzek P."/>
            <person name="Sobotka R."/>
            <person name="Henderson W.M."/>
            <person name="Schmieder P."/>
            <person name="Williams S.M."/>
            <person name="Lauderdale J.D."/>
            <person name="Wilde H.D."/>
            <person name="Gerrin W."/>
            <person name="Kust A."/>
            <person name="Washington J.W."/>
            <person name="Wagner C."/>
            <person name="Geier B."/>
            <person name="Liebeke M."/>
            <person name="Enke H."/>
            <person name="Niedermeyer T.H.J."/>
            <person name="Wilde S.B."/>
        </authorList>
    </citation>
    <scope>NUCLEOTIDE SEQUENCE [LARGE SCALE GENOMIC DNA]</scope>
    <source>
        <strain evidence="4">Thurmond2011</strain>
    </source>
</reference>
<gene>
    <name evidence="3" type="ORF">G7B40_030030</name>
</gene>
<feature type="signal peptide" evidence="1">
    <location>
        <begin position="1"/>
        <end position="29"/>
    </location>
</feature>
<dbReference type="InterPro" id="IPR012334">
    <property type="entry name" value="Pectin_lyas_fold"/>
</dbReference>
<name>A0AAP5IES5_9CYAN</name>
<dbReference type="NCBIfam" id="TIGR01901">
    <property type="entry name" value="adhes_NPXG"/>
    <property type="match status" value="1"/>
</dbReference>
<dbReference type="SMART" id="SM00912">
    <property type="entry name" value="Haemagg_act"/>
    <property type="match status" value="1"/>
</dbReference>
<dbReference type="Gene3D" id="2.160.20.10">
    <property type="entry name" value="Single-stranded right-handed beta-helix, Pectin lyase-like"/>
    <property type="match status" value="1"/>
</dbReference>
<proteinExistence type="predicted"/>
<feature type="chain" id="PRO_5042814841" evidence="1">
    <location>
        <begin position="30"/>
        <end position="368"/>
    </location>
</feature>
<dbReference type="EMBL" id="JAALHA020000019">
    <property type="protein sequence ID" value="MDR9898767.1"/>
    <property type="molecule type" value="Genomic_DNA"/>
</dbReference>
<evidence type="ECO:0000313" key="4">
    <source>
        <dbReference type="Proteomes" id="UP000667802"/>
    </source>
</evidence>
<feature type="domain" description="Filamentous haemagglutinin FhaB/tRNA nuclease CdiA-like TPS" evidence="2">
    <location>
        <begin position="34"/>
        <end position="145"/>
    </location>
</feature>
<dbReference type="Proteomes" id="UP000667802">
    <property type="component" value="Unassembled WGS sequence"/>
</dbReference>
<accession>A0AAP5IES5</accession>
<dbReference type="Pfam" id="PF05860">
    <property type="entry name" value="TPS"/>
    <property type="match status" value="1"/>
</dbReference>
<sequence>MAGRDDICYGLLWMIVVTAGLLPANCAHAQITPDRTLPNNSSVTINGSTFNITGGTQAARNLFHSFQQFSVPNGSTAAFNNGLDVQNIFSRVTGGSVSNIDGVIKASGTANLFFLNPNGIVFGKNASLNVGGSFVATTANAIQFGNQRMFSASVPNNPALLTVNPTALFYNQIVKNASIQNSSIAPTAGNSSGLQIPDGKSLLLVGGDLTMDGGRLRAYGGHVELGGLTSPGTVGLEVHENNLTLSFPNQTTLASVSLLNGASVDASGSGGGSIAVNASNLNINSGSSLIAGIASAHGNVGSKAGDIMLNITGDINIDGNGSNITNNVQQQAIGNGGNISLSSNSLVLSNGGQISASTLGTGDAVRFV</sequence>
<evidence type="ECO:0000256" key="1">
    <source>
        <dbReference type="SAM" id="SignalP"/>
    </source>
</evidence>
<dbReference type="InterPro" id="IPR008638">
    <property type="entry name" value="FhaB/CdiA-like_TPS"/>
</dbReference>
<evidence type="ECO:0000259" key="2">
    <source>
        <dbReference type="SMART" id="SM00912"/>
    </source>
</evidence>
<organism evidence="3 4">
    <name type="scientific">Aetokthonos hydrillicola Thurmond2011</name>
    <dbReference type="NCBI Taxonomy" id="2712845"/>
    <lineage>
        <taxon>Bacteria</taxon>
        <taxon>Bacillati</taxon>
        <taxon>Cyanobacteriota</taxon>
        <taxon>Cyanophyceae</taxon>
        <taxon>Nostocales</taxon>
        <taxon>Hapalosiphonaceae</taxon>
        <taxon>Aetokthonos</taxon>
    </lineage>
</organism>
<comment type="caution">
    <text evidence="3">The sequence shown here is derived from an EMBL/GenBank/DDBJ whole genome shotgun (WGS) entry which is preliminary data.</text>
</comment>
<dbReference type="SUPFAM" id="SSF51126">
    <property type="entry name" value="Pectin lyase-like"/>
    <property type="match status" value="1"/>
</dbReference>
<evidence type="ECO:0000313" key="3">
    <source>
        <dbReference type="EMBL" id="MDR9898767.1"/>
    </source>
</evidence>
<protein>
    <submittedName>
        <fullName evidence="3">Filamentous hemagglutinin N-terminal domain-containing protein</fullName>
    </submittedName>
</protein>